<gene>
    <name evidence="3" type="ORF">HED64_17995</name>
</gene>
<reference evidence="3 4" key="1">
    <citation type="submission" date="2020-04" db="EMBL/GenBank/DDBJ databases">
        <title>Paeniglutamicibacter sp. ANT13_2, a novel actinomycete isolated from sediment in Antarctica.</title>
        <authorList>
            <person name="Sakdapetsiri C."/>
            <person name="Pinyakong O."/>
        </authorList>
    </citation>
    <scope>NUCLEOTIDE SEQUENCE [LARGE SCALE GENOMIC DNA]</scope>
    <source>
        <strain evidence="3 4">ANT13_2</strain>
    </source>
</reference>
<organism evidence="3 4">
    <name type="scientific">Paeniglutamicibacter terrestris</name>
    <dbReference type="NCBI Taxonomy" id="2723403"/>
    <lineage>
        <taxon>Bacteria</taxon>
        <taxon>Bacillati</taxon>
        <taxon>Actinomycetota</taxon>
        <taxon>Actinomycetes</taxon>
        <taxon>Micrococcales</taxon>
        <taxon>Micrococcaceae</taxon>
        <taxon>Paeniglutamicibacter</taxon>
    </lineage>
</organism>
<keyword evidence="1" id="KW-1133">Transmembrane helix</keyword>
<dbReference type="EMBL" id="JAAWVT010000012">
    <property type="protein sequence ID" value="NKG22595.1"/>
    <property type="molecule type" value="Genomic_DNA"/>
</dbReference>
<keyword evidence="2" id="KW-0732">Signal</keyword>
<evidence type="ECO:0008006" key="5">
    <source>
        <dbReference type="Google" id="ProtNLM"/>
    </source>
</evidence>
<proteinExistence type="predicted"/>
<protein>
    <recommendedName>
        <fullName evidence="5">Peptidase</fullName>
    </recommendedName>
</protein>
<keyword evidence="1" id="KW-0472">Membrane</keyword>
<name>A0ABX1GAR1_9MICC</name>
<dbReference type="RefSeq" id="WP_168153339.1">
    <property type="nucleotide sequence ID" value="NZ_JAAWVT010000012.1"/>
</dbReference>
<accession>A0ABX1GAR1</accession>
<evidence type="ECO:0000313" key="3">
    <source>
        <dbReference type="EMBL" id="NKG22595.1"/>
    </source>
</evidence>
<keyword evidence="1" id="KW-0812">Transmembrane</keyword>
<keyword evidence="4" id="KW-1185">Reference proteome</keyword>
<comment type="caution">
    <text evidence="3">The sequence shown here is derived from an EMBL/GenBank/DDBJ whole genome shotgun (WGS) entry which is preliminary data.</text>
</comment>
<feature type="signal peptide" evidence="2">
    <location>
        <begin position="1"/>
        <end position="25"/>
    </location>
</feature>
<evidence type="ECO:0000256" key="2">
    <source>
        <dbReference type="SAM" id="SignalP"/>
    </source>
</evidence>
<evidence type="ECO:0000256" key="1">
    <source>
        <dbReference type="SAM" id="Phobius"/>
    </source>
</evidence>
<feature type="chain" id="PRO_5046993750" description="Peptidase" evidence="2">
    <location>
        <begin position="26"/>
        <end position="340"/>
    </location>
</feature>
<dbReference type="Proteomes" id="UP000746595">
    <property type="component" value="Unassembled WGS sequence"/>
</dbReference>
<evidence type="ECO:0000313" key="4">
    <source>
        <dbReference type="Proteomes" id="UP000746595"/>
    </source>
</evidence>
<sequence>MRYLITTVCLLILLLVPAASSTAQSAPAPPESSGVGVRLLDVPTATLEDPRARSYIVDRLTPGETISRRIEVQNHSATTQSVRVYSGAATINGGSFVGGNDPAVNELTTWITLDRPQLELAAGDVAAVSVTIDVPKDAPEAEQYAAIWAEVREEPADGSNVVQASRTGIRVYLSVGEGNGKPADFDIESLTAARDAAASPQVSTMVTNSGGRALDMSGELTLTDGPGGISAGPFPVGQATTIAPGQTGEVLTVLDPEIPNGPWNARVKLHSGLVEREAQASITFPDAGQGAVVAPETSPNATLIAIGVAVLVLVTALILWWVRRRNSVQGSSQRKAKVDI</sequence>
<feature type="transmembrane region" description="Helical" evidence="1">
    <location>
        <begin position="303"/>
        <end position="322"/>
    </location>
</feature>